<dbReference type="Proteomes" id="UP001291623">
    <property type="component" value="Unassembled WGS sequence"/>
</dbReference>
<dbReference type="SMART" id="SM00326">
    <property type="entry name" value="SH3"/>
    <property type="match status" value="1"/>
</dbReference>
<dbReference type="SUPFAM" id="SSF52540">
    <property type="entry name" value="P-loop containing nucleoside triphosphate hydrolases"/>
    <property type="match status" value="1"/>
</dbReference>
<dbReference type="InterPro" id="IPR035601">
    <property type="entry name" value="MPP5_SH3"/>
</dbReference>
<dbReference type="InterPro" id="IPR008144">
    <property type="entry name" value="Guanylate_kin-like_dom"/>
</dbReference>
<feature type="domain" description="Guanylate kinase-like" evidence="5">
    <location>
        <begin position="495"/>
        <end position="552"/>
    </location>
</feature>
<dbReference type="SMART" id="SM00228">
    <property type="entry name" value="PDZ"/>
    <property type="match status" value="1"/>
</dbReference>
<evidence type="ECO:0000259" key="6">
    <source>
        <dbReference type="PROSITE" id="PS50106"/>
    </source>
</evidence>
<dbReference type="PANTHER" id="PTHR23122">
    <property type="entry name" value="MEMBRANE-ASSOCIATED GUANYLATE KINASE MAGUK"/>
    <property type="match status" value="1"/>
</dbReference>
<evidence type="ECO:0000313" key="7">
    <source>
        <dbReference type="EMBL" id="KAK4336829.1"/>
    </source>
</evidence>
<dbReference type="Pfam" id="PF00625">
    <property type="entry name" value="Guanylate_kin"/>
    <property type="match status" value="1"/>
</dbReference>
<organism evidence="7 8">
    <name type="scientific">Anisodus tanguticus</name>
    <dbReference type="NCBI Taxonomy" id="243964"/>
    <lineage>
        <taxon>Eukaryota</taxon>
        <taxon>Viridiplantae</taxon>
        <taxon>Streptophyta</taxon>
        <taxon>Embryophyta</taxon>
        <taxon>Tracheophyta</taxon>
        <taxon>Spermatophyta</taxon>
        <taxon>Magnoliopsida</taxon>
        <taxon>eudicotyledons</taxon>
        <taxon>Gunneridae</taxon>
        <taxon>Pentapetalae</taxon>
        <taxon>asterids</taxon>
        <taxon>lamiids</taxon>
        <taxon>Solanales</taxon>
        <taxon>Solanaceae</taxon>
        <taxon>Solanoideae</taxon>
        <taxon>Hyoscyameae</taxon>
        <taxon>Anisodus</taxon>
    </lineage>
</organism>
<protein>
    <submittedName>
        <fullName evidence="7">Uncharacterized protein</fullName>
    </submittedName>
</protein>
<dbReference type="SUPFAM" id="SSF50044">
    <property type="entry name" value="SH3-domain"/>
    <property type="match status" value="1"/>
</dbReference>
<dbReference type="CDD" id="cd12036">
    <property type="entry name" value="SH3_MPP5"/>
    <property type="match status" value="1"/>
</dbReference>
<keyword evidence="8" id="KW-1185">Reference proteome</keyword>
<dbReference type="Pfam" id="PF07653">
    <property type="entry name" value="SH3_2"/>
    <property type="match status" value="1"/>
</dbReference>
<evidence type="ECO:0000256" key="3">
    <source>
        <dbReference type="PROSITE-ProRule" id="PRU00192"/>
    </source>
</evidence>
<dbReference type="InterPro" id="IPR036034">
    <property type="entry name" value="PDZ_sf"/>
</dbReference>
<dbReference type="EMBL" id="JAVYJV010000086">
    <property type="protein sequence ID" value="KAK4336829.1"/>
    <property type="molecule type" value="Genomic_DNA"/>
</dbReference>
<dbReference type="PROSITE" id="PS00856">
    <property type="entry name" value="GUANYLATE_KINASE_1"/>
    <property type="match status" value="1"/>
</dbReference>
<feature type="domain" description="PDZ" evidence="6">
    <location>
        <begin position="277"/>
        <end position="358"/>
    </location>
</feature>
<feature type="domain" description="SH3" evidence="4">
    <location>
        <begin position="367"/>
        <end position="438"/>
    </location>
</feature>
<dbReference type="Gene3D" id="3.40.50.300">
    <property type="entry name" value="P-loop containing nucleotide triphosphate hydrolases"/>
    <property type="match status" value="1"/>
</dbReference>
<evidence type="ECO:0000259" key="5">
    <source>
        <dbReference type="PROSITE" id="PS50052"/>
    </source>
</evidence>
<dbReference type="InterPro" id="IPR050716">
    <property type="entry name" value="MAGUK"/>
</dbReference>
<dbReference type="PROSITE" id="PS50106">
    <property type="entry name" value="PDZ"/>
    <property type="match status" value="1"/>
</dbReference>
<dbReference type="Pfam" id="PF00595">
    <property type="entry name" value="PDZ"/>
    <property type="match status" value="1"/>
</dbReference>
<dbReference type="PROSITE" id="PS50002">
    <property type="entry name" value="SH3"/>
    <property type="match status" value="1"/>
</dbReference>
<dbReference type="Gene3D" id="2.30.42.10">
    <property type="match status" value="1"/>
</dbReference>
<comment type="similarity">
    <text evidence="1">Belongs to the MAGUK family.</text>
</comment>
<dbReference type="InterPro" id="IPR001478">
    <property type="entry name" value="PDZ"/>
</dbReference>
<dbReference type="InterPro" id="IPR008145">
    <property type="entry name" value="GK/Ca_channel_bsu"/>
</dbReference>
<dbReference type="InterPro" id="IPR001452">
    <property type="entry name" value="SH3_domain"/>
</dbReference>
<keyword evidence="2 3" id="KW-0728">SH3 domain</keyword>
<evidence type="ECO:0000256" key="2">
    <source>
        <dbReference type="ARBA" id="ARBA00022443"/>
    </source>
</evidence>
<dbReference type="InterPro" id="IPR036028">
    <property type="entry name" value="SH3-like_dom_sf"/>
</dbReference>
<dbReference type="InterPro" id="IPR020590">
    <property type="entry name" value="Guanylate_kinase_CS"/>
</dbReference>
<dbReference type="SUPFAM" id="SSF50156">
    <property type="entry name" value="PDZ domain-like"/>
    <property type="match status" value="1"/>
</dbReference>
<accession>A0AAE1QPC8</accession>
<dbReference type="AlphaFoldDB" id="A0AAE1QPC8"/>
<evidence type="ECO:0000259" key="4">
    <source>
        <dbReference type="PROSITE" id="PS50002"/>
    </source>
</evidence>
<reference evidence="7" key="1">
    <citation type="submission" date="2023-12" db="EMBL/GenBank/DDBJ databases">
        <title>Genome assembly of Anisodus tanguticus.</title>
        <authorList>
            <person name="Wang Y.-J."/>
        </authorList>
    </citation>
    <scope>NUCLEOTIDE SEQUENCE</scope>
    <source>
        <strain evidence="7">KB-2021</strain>
        <tissue evidence="7">Leaf</tissue>
    </source>
</reference>
<dbReference type="PROSITE" id="PS50052">
    <property type="entry name" value="GUANYLATE_KINASE_2"/>
    <property type="match status" value="1"/>
</dbReference>
<dbReference type="InterPro" id="IPR027417">
    <property type="entry name" value="P-loop_NTPase"/>
</dbReference>
<proteinExistence type="inferred from homology"/>
<gene>
    <name evidence="7" type="ORF">RND71_043649</name>
</gene>
<name>A0AAE1QPC8_9SOLA</name>
<evidence type="ECO:0000256" key="1">
    <source>
        <dbReference type="ARBA" id="ARBA00007014"/>
    </source>
</evidence>
<evidence type="ECO:0000313" key="8">
    <source>
        <dbReference type="Proteomes" id="UP001291623"/>
    </source>
</evidence>
<comment type="caution">
    <text evidence="7">The sequence shown here is derived from an EMBL/GenBank/DDBJ whole genome shotgun (WGS) entry which is preliminary data.</text>
</comment>
<dbReference type="Gene3D" id="2.30.30.40">
    <property type="entry name" value="SH3 Domains"/>
    <property type="match status" value="1"/>
</dbReference>
<sequence>MSTVFVISVELNSLNHNQQHRERAVDVPESFIAVVKQAPRYPPPQSDQKFISKKEFNKPNFNYQNININNNKVGYEPERLLKYSEEIERRKKSQEEFLRTSLRSSIKLNSNGRSSVTKSFKDSRKAIVNDAFEDEDYSSFNNLPNLTNVLDDLITNLNDNKFKELVEKSNLENNLKIYQTIVDNNQKNKADLVGNLNLLSSDDLLFEAICILRLQDDPSLNQEVLELFNILSDSNFKMLFSTFEEIFLKMKRDLNNSIDSDNLMKINKLRNLEDLKIVNLKKSNCEPLGITIKSDMDGSVVIGRIVKGGTADKSGLLNENEEILEINGIELRGRNLSQICDMLSDMNGTLTFVIAPKDPIRLNMQKSTFIHLKALYDYDPEDDIYIPCRELGICFNKGDILHVIDQTDQNWWQAYKEGEHEQNLAGLIPSIYFQIQRESMKKSLINETDSNKYKNKKSILCGLKRKKKNNFKNDINEEILTYEEVHLYYPKANMKRPIVLIGPTNIGRHELRQRIMLDTERFAAAVPHTSRNRRDGEMDGVDYHFITRNEFELDFMEVKVKPKPIQVAIDNPDDVQEMIVKDITNQKRVLIVAKNPPNFDNFDEYRYEVNGKSNEDAIRHYYENASKQRKGYWQSSVLPASVTYGVFLVFVISITESKLKDQLIDEFTKILHKPIH</sequence>